<comment type="similarity">
    <text evidence="5">Belongs to the bacterial ribosomal protein bL25 family. CTC subfamily.</text>
</comment>
<keyword evidence="3 5" id="KW-0689">Ribosomal protein</keyword>
<feature type="compositionally biased region" description="Basic and acidic residues" evidence="6">
    <location>
        <begin position="224"/>
        <end position="247"/>
    </location>
</feature>
<dbReference type="AlphaFoldDB" id="A0A0R2RLN0"/>
<evidence type="ECO:0000256" key="3">
    <source>
        <dbReference type="ARBA" id="ARBA00022980"/>
    </source>
</evidence>
<organism evidence="9 10">
    <name type="scientific">Verrucomicrobia subdivision 6 bacterium BACL9 MAG-120507-bin52</name>
    <dbReference type="NCBI Taxonomy" id="1655590"/>
    <lineage>
        <taxon>Bacteria</taxon>
        <taxon>Pseudomonadati</taxon>
        <taxon>Verrucomicrobiota</taxon>
        <taxon>Verrucomicrobiia</taxon>
        <taxon>Verrucomicrobiales</taxon>
        <taxon>Verrucomicrobia subdivision 6</taxon>
    </lineage>
</organism>
<dbReference type="Pfam" id="PF14693">
    <property type="entry name" value="Ribosomal_TL5_C"/>
    <property type="match status" value="1"/>
</dbReference>
<dbReference type="Pfam" id="PF01386">
    <property type="entry name" value="Ribosomal_L25p"/>
    <property type="match status" value="1"/>
</dbReference>
<dbReference type="Gene3D" id="2.40.240.10">
    <property type="entry name" value="Ribosomal Protein L25, Chain P"/>
    <property type="match status" value="1"/>
</dbReference>
<dbReference type="InterPro" id="IPR020930">
    <property type="entry name" value="Ribosomal_uL5_bac-type"/>
</dbReference>
<evidence type="ECO:0000313" key="10">
    <source>
        <dbReference type="Proteomes" id="UP000051269"/>
    </source>
</evidence>
<evidence type="ECO:0000313" key="9">
    <source>
        <dbReference type="EMBL" id="KRO62050.1"/>
    </source>
</evidence>
<dbReference type="NCBIfam" id="TIGR00731">
    <property type="entry name" value="bL25_bact_ctc"/>
    <property type="match status" value="1"/>
</dbReference>
<protein>
    <recommendedName>
        <fullName evidence="5">Large ribosomal subunit protein bL25</fullName>
    </recommendedName>
    <alternativeName>
        <fullName evidence="5">General stress protein CTC</fullName>
    </alternativeName>
</protein>
<reference evidence="9 10" key="1">
    <citation type="submission" date="2015-10" db="EMBL/GenBank/DDBJ databases">
        <title>Metagenome-Assembled Genomes uncover a global brackish microbiome.</title>
        <authorList>
            <person name="Hugerth L.W."/>
            <person name="Larsson J."/>
            <person name="Alneberg J."/>
            <person name="Lindh M.V."/>
            <person name="Legrand C."/>
            <person name="Pinhassi J."/>
            <person name="Andersson A.F."/>
        </authorList>
    </citation>
    <scope>NUCLEOTIDE SEQUENCE [LARGE SCALE GENOMIC DNA]</scope>
    <source>
        <strain evidence="9">BACL18 MAG-120507-bin52</strain>
    </source>
</reference>
<dbReference type="InterPro" id="IPR029751">
    <property type="entry name" value="Ribosomal_L25_dom"/>
</dbReference>
<keyword evidence="4 5" id="KW-0687">Ribonucleoprotein</keyword>
<feature type="compositionally biased region" description="Low complexity" evidence="6">
    <location>
        <begin position="196"/>
        <end position="207"/>
    </location>
</feature>
<proteinExistence type="inferred from homology"/>
<dbReference type="PANTHER" id="PTHR33284:SF1">
    <property type="entry name" value="RIBOSOMAL PROTEIN L25_GLN-TRNA SYNTHETASE, ANTI-CODON-BINDING DOMAIN-CONTAINING PROTEIN"/>
    <property type="match status" value="1"/>
</dbReference>
<evidence type="ECO:0000256" key="6">
    <source>
        <dbReference type="SAM" id="MobiDB-lite"/>
    </source>
</evidence>
<sequence length="247" mass="26579">MAKRLGIKAKVRAEIGGRRPNRIRASGRVPAVLYGAGTSQALELNGREIAEALHGASSESVLIDLTLEAEGGSTTKRMALIREVQHDPLRDTIEHVDFHAIEENKKLRVEVPVHELGEAVGVRTGGGILDHNLRTLRVECLPKDLPERIDVDVSNLEVGQVIHVGEVKLPEGVTVLNTKELPVFMVLLPKVEEAPTPEAAAAAAAEPEVIRQKKEGEEVGAAAEKGDKKEPAKAEAKEGAKKEPAKK</sequence>
<dbReference type="GO" id="GO:0008097">
    <property type="term" value="F:5S rRNA binding"/>
    <property type="evidence" value="ECO:0007669"/>
    <property type="project" value="InterPro"/>
</dbReference>
<dbReference type="SUPFAM" id="SSF50715">
    <property type="entry name" value="Ribosomal protein L25-like"/>
    <property type="match status" value="1"/>
</dbReference>
<feature type="region of interest" description="Disordered" evidence="6">
    <location>
        <begin position="196"/>
        <end position="247"/>
    </location>
</feature>
<dbReference type="InterPro" id="IPR011035">
    <property type="entry name" value="Ribosomal_bL25/Gln-tRNA_synth"/>
</dbReference>
<dbReference type="Gene3D" id="2.170.120.20">
    <property type="entry name" value="Ribosomal protein L25, beta domain"/>
    <property type="match status" value="1"/>
</dbReference>
<feature type="domain" description="Large ribosomal subunit protein bL25 L25" evidence="7">
    <location>
        <begin position="7"/>
        <end position="98"/>
    </location>
</feature>
<dbReference type="PANTHER" id="PTHR33284">
    <property type="entry name" value="RIBOSOMAL PROTEIN L25/GLN-TRNA SYNTHETASE, ANTI-CODON-BINDING DOMAIN-CONTAINING PROTEIN"/>
    <property type="match status" value="1"/>
</dbReference>
<dbReference type="InterPro" id="IPR020057">
    <property type="entry name" value="Ribosomal_bL25_b-dom"/>
</dbReference>
<comment type="caution">
    <text evidence="9">The sequence shown here is derived from an EMBL/GenBank/DDBJ whole genome shotgun (WGS) entry which is preliminary data.</text>
</comment>
<dbReference type="GO" id="GO:0022625">
    <property type="term" value="C:cytosolic large ribosomal subunit"/>
    <property type="evidence" value="ECO:0007669"/>
    <property type="project" value="TreeGrafter"/>
</dbReference>
<dbReference type="NCBIfam" id="NF004139">
    <property type="entry name" value="PRK05618.4-2"/>
    <property type="match status" value="1"/>
</dbReference>
<evidence type="ECO:0000256" key="4">
    <source>
        <dbReference type="ARBA" id="ARBA00023274"/>
    </source>
</evidence>
<dbReference type="EMBL" id="LIBO01000146">
    <property type="protein sequence ID" value="KRO62050.1"/>
    <property type="molecule type" value="Genomic_DNA"/>
</dbReference>
<comment type="function">
    <text evidence="5">This is one of the proteins that binds to the 5S RNA in the ribosome where it forms part of the central protuberance.</text>
</comment>
<comment type="subunit">
    <text evidence="5">Part of the 50S ribosomal subunit; part of the 5S rRNA/L5/L18/L25 subcomplex. Contacts the 5S rRNA. Binds to the 5S rRNA independently of L5 and L18.</text>
</comment>
<evidence type="ECO:0000259" key="7">
    <source>
        <dbReference type="Pfam" id="PF01386"/>
    </source>
</evidence>
<dbReference type="InterPro" id="IPR001021">
    <property type="entry name" value="Ribosomal_bL25_long"/>
</dbReference>
<evidence type="ECO:0000256" key="5">
    <source>
        <dbReference type="HAMAP-Rule" id="MF_01334"/>
    </source>
</evidence>
<accession>A0A0R2RLN0</accession>
<keyword evidence="1 5" id="KW-0699">rRNA-binding</keyword>
<feature type="domain" description="Large ribosomal subunit protein bL25 beta" evidence="8">
    <location>
        <begin position="106"/>
        <end position="189"/>
    </location>
</feature>
<evidence type="ECO:0000256" key="2">
    <source>
        <dbReference type="ARBA" id="ARBA00022884"/>
    </source>
</evidence>
<evidence type="ECO:0000256" key="1">
    <source>
        <dbReference type="ARBA" id="ARBA00022730"/>
    </source>
</evidence>
<gene>
    <name evidence="5" type="primary">rplY</name>
    <name evidence="5" type="synonym">ctc</name>
    <name evidence="9" type="ORF">ABR82_06580</name>
</gene>
<dbReference type="GO" id="GO:0006412">
    <property type="term" value="P:translation"/>
    <property type="evidence" value="ECO:0007669"/>
    <property type="project" value="UniProtKB-UniRule"/>
</dbReference>
<evidence type="ECO:0000259" key="8">
    <source>
        <dbReference type="Pfam" id="PF14693"/>
    </source>
</evidence>
<dbReference type="CDD" id="cd00495">
    <property type="entry name" value="Ribosomal_L25_TL5_CTC"/>
    <property type="match status" value="1"/>
</dbReference>
<dbReference type="InterPro" id="IPR037121">
    <property type="entry name" value="Ribosomal_bL25_C"/>
</dbReference>
<dbReference type="InterPro" id="IPR020056">
    <property type="entry name" value="Rbsml_bL25/Gln-tRNA_synth_N"/>
</dbReference>
<dbReference type="GO" id="GO:0003735">
    <property type="term" value="F:structural constituent of ribosome"/>
    <property type="evidence" value="ECO:0007669"/>
    <property type="project" value="InterPro"/>
</dbReference>
<keyword evidence="2 5" id="KW-0694">RNA-binding</keyword>
<feature type="compositionally biased region" description="Basic and acidic residues" evidence="6">
    <location>
        <begin position="208"/>
        <end position="217"/>
    </location>
</feature>
<dbReference type="Proteomes" id="UP000051269">
    <property type="component" value="Unassembled WGS sequence"/>
</dbReference>
<dbReference type="HAMAP" id="MF_01334">
    <property type="entry name" value="Ribosomal_bL25_CTC"/>
    <property type="match status" value="1"/>
</dbReference>
<name>A0A0R2RLN0_9BACT</name>